<feature type="compositionally biased region" description="Acidic residues" evidence="10">
    <location>
        <begin position="191"/>
        <end position="214"/>
    </location>
</feature>
<protein>
    <recommendedName>
        <fullName evidence="2">RBR-type E3 ubiquitin transferase</fullName>
        <ecNumber evidence="2">2.3.2.31</ecNumber>
    </recommendedName>
</protein>
<feature type="region of interest" description="Disordered" evidence="10">
    <location>
        <begin position="432"/>
        <end position="461"/>
    </location>
</feature>
<dbReference type="GO" id="GO:0061630">
    <property type="term" value="F:ubiquitin protein ligase activity"/>
    <property type="evidence" value="ECO:0007669"/>
    <property type="project" value="UniProtKB-EC"/>
</dbReference>
<dbReference type="CDD" id="cd20335">
    <property type="entry name" value="BRcat_RBR"/>
    <property type="match status" value="1"/>
</dbReference>
<evidence type="ECO:0000313" key="13">
    <source>
        <dbReference type="EMBL" id="UQC75817.1"/>
    </source>
</evidence>
<dbReference type="PANTHER" id="PTHR11685">
    <property type="entry name" value="RBR FAMILY RING FINGER AND IBR DOMAIN-CONTAINING"/>
    <property type="match status" value="1"/>
</dbReference>
<reference evidence="13" key="1">
    <citation type="journal article" date="2021" name="Mol. Plant Microbe Interact.">
        <title>Complete Genome Sequence of the Plant-Pathogenic Fungus Colletotrichum lupini.</title>
        <authorList>
            <person name="Baroncelli R."/>
            <person name="Pensec F."/>
            <person name="Da Lio D."/>
            <person name="Boufleur T."/>
            <person name="Vicente I."/>
            <person name="Sarrocco S."/>
            <person name="Picot A."/>
            <person name="Baraldi E."/>
            <person name="Sukno S."/>
            <person name="Thon M."/>
            <person name="Le Floch G."/>
        </authorList>
    </citation>
    <scope>NUCLEOTIDE SEQUENCE</scope>
    <source>
        <strain evidence="13">IMI 504893</strain>
    </source>
</reference>
<keyword evidence="5" id="KW-0677">Repeat</keyword>
<evidence type="ECO:0000259" key="12">
    <source>
        <dbReference type="PROSITE" id="PS51873"/>
    </source>
</evidence>
<proteinExistence type="predicted"/>
<dbReference type="InterPro" id="IPR001841">
    <property type="entry name" value="Znf_RING"/>
</dbReference>
<feature type="region of interest" description="Disordered" evidence="10">
    <location>
        <begin position="125"/>
        <end position="393"/>
    </location>
</feature>
<organism evidence="13 14">
    <name type="scientific">Colletotrichum lupini</name>
    <dbReference type="NCBI Taxonomy" id="145971"/>
    <lineage>
        <taxon>Eukaryota</taxon>
        <taxon>Fungi</taxon>
        <taxon>Dikarya</taxon>
        <taxon>Ascomycota</taxon>
        <taxon>Pezizomycotina</taxon>
        <taxon>Sordariomycetes</taxon>
        <taxon>Hypocreomycetidae</taxon>
        <taxon>Glomerellales</taxon>
        <taxon>Glomerellaceae</taxon>
        <taxon>Colletotrichum</taxon>
        <taxon>Colletotrichum acutatum species complex</taxon>
    </lineage>
</organism>
<evidence type="ECO:0000256" key="1">
    <source>
        <dbReference type="ARBA" id="ARBA00001798"/>
    </source>
</evidence>
<dbReference type="SMART" id="SM00647">
    <property type="entry name" value="IBR"/>
    <property type="match status" value="2"/>
</dbReference>
<feature type="domain" description="RING-type" evidence="11">
    <location>
        <begin position="484"/>
        <end position="528"/>
    </location>
</feature>
<feature type="region of interest" description="Disordered" evidence="10">
    <location>
        <begin position="830"/>
        <end position="859"/>
    </location>
</feature>
<feature type="compositionally biased region" description="Low complexity" evidence="10">
    <location>
        <begin position="441"/>
        <end position="460"/>
    </location>
</feature>
<evidence type="ECO:0000256" key="5">
    <source>
        <dbReference type="ARBA" id="ARBA00022737"/>
    </source>
</evidence>
<sequence>LSGCTQYAAHTAHPFSTLSLPCRSKAVRPSPHVHPPLDSRLPLPLPLPLPFFPPPPSKLVALPDEAGPSPMAYRDGAELHRRTSRRRHPPSPPQMADYDWHPIPHPHMSPHPSVAAVESAYDPMPYRRPRDFIQGPDSTSSPSPLGAPPRRIVKLSSAPPTPGATMPRTPKAGAPYRRGRVPVDNGYKTYDEEEEEEEEDSEEESDDSEEEEESPLARRRQQQSSIRHRSRSTAHHSRTRPPVYESRRSSRYLRSESESESDEDSETSDSSEEEKRETRRERERRERERYQKAARHAQTVVERRTPPSADNTTKRRRKIKKIIYMEEDGSTEPTPRQSLGDLSRSSSRHRSHPSSSRPASERHYPRQHSYSPVRRSSRHHSSAKTYEISQPPSATKRLAYEILPDRGRLDVIPSRHSRRHQSQVVYPETRSIRRSNTVSGASHVTSHTRSTTSSSRPASTLVGNVLTGSTVSRSSEKPGARVECLICMEEFQPSRIAKLKCGHRQCDACLKRHFKLSITDPQQMPPKCCVANIPLKHVDHLFTPEFKQKWNRKFSEFTAANRIYCPSRKCGAWIKPEHFRNEGGGRQSTKCGQCKTKVCCSCNGKWHSSRECPSDEETTRFLDHAKDEGWKMCYKCSHMVELKEGCNHMTCICGAQFCMVCGTKWMSCDCPWFNYETVEAERLNEMHRPLAMGRMEQPDPGTETPRSARSIRSAGMGHTTPRSRSQEYDNRLMRRFQENRDEDLARTMQTYELDEAYDRGYGDLVGIGNTAGHFINEDYRRDTDVFASAPIPPAPTPPTAFERPPPTDYMSGVNRARGLPQDPLGQRLAERFSESRSSPGGPRPGMMAPPPLPPLAAMTAPIMGPPPPMMGPMAMGPPPPMPPPMPMLRRHTMEEELYNSVRSMRPSERMTPGRMIHDYEMEAAAHAHTPRSRRRMREEPKSSTLAGLTGIGRGVNRVHEWRNYVWPGQPEGEHTAVA</sequence>
<dbReference type="InterPro" id="IPR002867">
    <property type="entry name" value="IBR_dom"/>
</dbReference>
<evidence type="ECO:0000256" key="8">
    <source>
        <dbReference type="ARBA" id="ARBA00022833"/>
    </source>
</evidence>
<evidence type="ECO:0000256" key="7">
    <source>
        <dbReference type="ARBA" id="ARBA00022786"/>
    </source>
</evidence>
<keyword evidence="14" id="KW-1185">Reference proteome</keyword>
<evidence type="ECO:0000313" key="14">
    <source>
        <dbReference type="Proteomes" id="UP000830671"/>
    </source>
</evidence>
<feature type="compositionally biased region" description="Acidic residues" evidence="10">
    <location>
        <begin position="258"/>
        <end position="272"/>
    </location>
</feature>
<dbReference type="Gene3D" id="3.30.40.10">
    <property type="entry name" value="Zinc/RING finger domain, C3HC4 (zinc finger)"/>
    <property type="match status" value="1"/>
</dbReference>
<dbReference type="AlphaFoldDB" id="A0A9Q8WAN7"/>
<keyword evidence="8" id="KW-0862">Zinc</keyword>
<evidence type="ECO:0000256" key="4">
    <source>
        <dbReference type="ARBA" id="ARBA00022723"/>
    </source>
</evidence>
<evidence type="ECO:0000256" key="10">
    <source>
        <dbReference type="SAM" id="MobiDB-lite"/>
    </source>
</evidence>
<keyword evidence="4" id="KW-0479">Metal-binding</keyword>
<dbReference type="GO" id="GO:0008270">
    <property type="term" value="F:zinc ion binding"/>
    <property type="evidence" value="ECO:0007669"/>
    <property type="project" value="UniProtKB-KW"/>
</dbReference>
<dbReference type="EMBL" id="CP019472">
    <property type="protein sequence ID" value="UQC75817.1"/>
    <property type="molecule type" value="Genomic_DNA"/>
</dbReference>
<feature type="region of interest" description="Disordered" evidence="10">
    <location>
        <begin position="693"/>
        <end position="729"/>
    </location>
</feature>
<evidence type="ECO:0000259" key="11">
    <source>
        <dbReference type="PROSITE" id="PS50089"/>
    </source>
</evidence>
<feature type="non-terminal residue" evidence="13">
    <location>
        <position position="1"/>
    </location>
</feature>
<feature type="compositionally biased region" description="Basic and acidic residues" evidence="10">
    <location>
        <begin position="245"/>
        <end position="257"/>
    </location>
</feature>
<feature type="compositionally biased region" description="Basic residues" evidence="10">
    <location>
        <begin position="217"/>
        <end position="239"/>
    </location>
</feature>
<feature type="compositionally biased region" description="Polar residues" evidence="10">
    <location>
        <begin position="383"/>
        <end position="393"/>
    </location>
</feature>
<keyword evidence="6 9" id="KW-0863">Zinc-finger</keyword>
<feature type="compositionally biased region" description="Basic and acidic residues" evidence="10">
    <location>
        <begin position="273"/>
        <end position="291"/>
    </location>
</feature>
<feature type="region of interest" description="Disordered" evidence="10">
    <location>
        <begin position="64"/>
        <end position="98"/>
    </location>
</feature>
<evidence type="ECO:0000256" key="9">
    <source>
        <dbReference type="PROSITE-ProRule" id="PRU00175"/>
    </source>
</evidence>
<keyword evidence="7" id="KW-0833">Ubl conjugation pathway</keyword>
<dbReference type="KEGG" id="clup:CLUP02_17325"/>
<evidence type="ECO:0000256" key="3">
    <source>
        <dbReference type="ARBA" id="ARBA00022679"/>
    </source>
</evidence>
<name>A0A9Q8WAN7_9PEZI</name>
<gene>
    <name evidence="13" type="ORF">CLUP02_17325</name>
</gene>
<dbReference type="EC" id="2.3.2.31" evidence="2"/>
<dbReference type="Proteomes" id="UP000830671">
    <property type="component" value="Chromosome 10"/>
</dbReference>
<dbReference type="PROSITE" id="PS51873">
    <property type="entry name" value="TRIAD"/>
    <property type="match status" value="1"/>
</dbReference>
<dbReference type="GeneID" id="73351248"/>
<dbReference type="InterPro" id="IPR031127">
    <property type="entry name" value="E3_UB_ligase_RBR"/>
</dbReference>
<accession>A0A9Q8WAN7</accession>
<comment type="catalytic activity">
    <reaction evidence="1">
        <text>[E2 ubiquitin-conjugating enzyme]-S-ubiquitinyl-L-cysteine + [acceptor protein]-L-lysine = [E2 ubiquitin-conjugating enzyme]-L-cysteine + [acceptor protein]-N(6)-ubiquitinyl-L-lysine.</text>
        <dbReference type="EC" id="2.3.2.31"/>
    </reaction>
</comment>
<dbReference type="SUPFAM" id="SSF57850">
    <property type="entry name" value="RING/U-box"/>
    <property type="match status" value="2"/>
</dbReference>
<feature type="compositionally biased region" description="Low complexity" evidence="10">
    <location>
        <begin position="835"/>
        <end position="846"/>
    </location>
</feature>
<dbReference type="GO" id="GO:0016567">
    <property type="term" value="P:protein ubiquitination"/>
    <property type="evidence" value="ECO:0007669"/>
    <property type="project" value="InterPro"/>
</dbReference>
<dbReference type="Gene3D" id="1.20.120.1750">
    <property type="match status" value="1"/>
</dbReference>
<evidence type="ECO:0000256" key="6">
    <source>
        <dbReference type="ARBA" id="ARBA00022771"/>
    </source>
</evidence>
<dbReference type="InterPro" id="IPR044066">
    <property type="entry name" value="TRIAD_supradom"/>
</dbReference>
<feature type="domain" description="RING-type" evidence="12">
    <location>
        <begin position="480"/>
        <end position="679"/>
    </location>
</feature>
<evidence type="ECO:0000256" key="2">
    <source>
        <dbReference type="ARBA" id="ARBA00012251"/>
    </source>
</evidence>
<feature type="region of interest" description="Disordered" evidence="10">
    <location>
        <begin position="926"/>
        <end position="949"/>
    </location>
</feature>
<dbReference type="RefSeq" id="XP_049137462.1">
    <property type="nucleotide sequence ID" value="XM_049296238.1"/>
</dbReference>
<dbReference type="Pfam" id="PF01485">
    <property type="entry name" value="IBR"/>
    <property type="match status" value="1"/>
</dbReference>
<dbReference type="CDD" id="cd22584">
    <property type="entry name" value="Rcat_RBR_unk"/>
    <property type="match status" value="1"/>
</dbReference>
<dbReference type="PROSITE" id="PS50089">
    <property type="entry name" value="ZF_RING_2"/>
    <property type="match status" value="1"/>
</dbReference>
<keyword evidence="3" id="KW-0808">Transferase</keyword>
<dbReference type="InterPro" id="IPR013083">
    <property type="entry name" value="Znf_RING/FYVE/PHD"/>
</dbReference>